<evidence type="ECO:0000313" key="2">
    <source>
        <dbReference type="EMBL" id="OMJ67301.1"/>
    </source>
</evidence>
<reference evidence="2 3" key="1">
    <citation type="submission" date="2016-11" db="EMBL/GenBank/DDBJ databases">
        <title>The macronuclear genome of Stentor coeruleus: a giant cell with tiny introns.</title>
        <authorList>
            <person name="Slabodnick M."/>
            <person name="Ruby J.G."/>
            <person name="Reiff S.B."/>
            <person name="Swart E.C."/>
            <person name="Gosai S."/>
            <person name="Prabakaran S."/>
            <person name="Witkowska E."/>
            <person name="Larue G.E."/>
            <person name="Fisher S."/>
            <person name="Freeman R.M."/>
            <person name="Gunawardena J."/>
            <person name="Chu W."/>
            <person name="Stover N.A."/>
            <person name="Gregory B.D."/>
            <person name="Nowacki M."/>
            <person name="Derisi J."/>
            <person name="Roy S.W."/>
            <person name="Marshall W.F."/>
            <person name="Sood P."/>
        </authorList>
    </citation>
    <scope>NUCLEOTIDE SEQUENCE [LARGE SCALE GENOMIC DNA]</scope>
    <source>
        <strain evidence="2">WM001</strain>
    </source>
</reference>
<sequence length="210" mass="23815">MDTDPFEKSLDIRRKIMRISVLFQFFFSLASMLMCILEIAFPSSTANSSVKTISLNIFGKLDKEEEKFCILSINIFYVVLSFFAYPGYKYQKTFIVILHVISTSILSICTMSYFMYMIFSKDSKAFIIYLLSPIVGILVGIFGLSFLQFIFNGPNEDIEIPGKESLLSGICTNCEGRALTIKEFRCGHARLCDECALKIKFCDLCGESLD</sequence>
<comment type="caution">
    <text evidence="2">The sequence shown here is derived from an EMBL/GenBank/DDBJ whole genome shotgun (WGS) entry which is preliminary data.</text>
</comment>
<feature type="transmembrane region" description="Helical" evidence="1">
    <location>
        <begin position="68"/>
        <end position="88"/>
    </location>
</feature>
<organism evidence="2 3">
    <name type="scientific">Stentor coeruleus</name>
    <dbReference type="NCBI Taxonomy" id="5963"/>
    <lineage>
        <taxon>Eukaryota</taxon>
        <taxon>Sar</taxon>
        <taxon>Alveolata</taxon>
        <taxon>Ciliophora</taxon>
        <taxon>Postciliodesmatophora</taxon>
        <taxon>Heterotrichea</taxon>
        <taxon>Heterotrichida</taxon>
        <taxon>Stentoridae</taxon>
        <taxon>Stentor</taxon>
    </lineage>
</organism>
<gene>
    <name evidence="2" type="ORF">SteCoe_35573</name>
</gene>
<feature type="transmembrane region" description="Helical" evidence="1">
    <location>
        <begin position="126"/>
        <end position="151"/>
    </location>
</feature>
<evidence type="ECO:0000256" key="1">
    <source>
        <dbReference type="SAM" id="Phobius"/>
    </source>
</evidence>
<keyword evidence="1" id="KW-0472">Membrane</keyword>
<proteinExistence type="predicted"/>
<feature type="transmembrane region" description="Helical" evidence="1">
    <location>
        <begin position="94"/>
        <end position="119"/>
    </location>
</feature>
<feature type="transmembrane region" description="Helical" evidence="1">
    <location>
        <begin position="20"/>
        <end position="41"/>
    </location>
</feature>
<dbReference type="EMBL" id="MPUH01001524">
    <property type="protein sequence ID" value="OMJ67301.1"/>
    <property type="molecule type" value="Genomic_DNA"/>
</dbReference>
<keyword evidence="1" id="KW-0812">Transmembrane</keyword>
<dbReference type="Proteomes" id="UP000187209">
    <property type="component" value="Unassembled WGS sequence"/>
</dbReference>
<name>A0A1R2AS03_9CILI</name>
<accession>A0A1R2AS03</accession>
<keyword evidence="3" id="KW-1185">Reference proteome</keyword>
<protein>
    <submittedName>
        <fullName evidence="2">Uncharacterized protein</fullName>
    </submittedName>
</protein>
<dbReference type="AlphaFoldDB" id="A0A1R2AS03"/>
<keyword evidence="1" id="KW-1133">Transmembrane helix</keyword>
<evidence type="ECO:0000313" key="3">
    <source>
        <dbReference type="Proteomes" id="UP000187209"/>
    </source>
</evidence>